<dbReference type="SUPFAM" id="SSF49599">
    <property type="entry name" value="TRAF domain-like"/>
    <property type="match status" value="1"/>
</dbReference>
<evidence type="ECO:0000256" key="6">
    <source>
        <dbReference type="ARBA" id="ARBA00023242"/>
    </source>
</evidence>
<protein>
    <recommendedName>
        <fullName evidence="9">C2H2-type domain-containing protein</fullName>
    </recommendedName>
</protein>
<dbReference type="SMART" id="SM00355">
    <property type="entry name" value="ZnF_C2H2"/>
    <property type="match status" value="5"/>
</dbReference>
<evidence type="ECO:0000256" key="7">
    <source>
        <dbReference type="PROSITE-ProRule" id="PRU00042"/>
    </source>
</evidence>
<evidence type="ECO:0000256" key="1">
    <source>
        <dbReference type="ARBA" id="ARBA00004123"/>
    </source>
</evidence>
<name>A0ABP1PX73_9HEXA</name>
<keyword evidence="3" id="KW-0677">Repeat</keyword>
<feature type="region of interest" description="Disordered" evidence="8">
    <location>
        <begin position="51"/>
        <end position="237"/>
    </location>
</feature>
<feature type="compositionally biased region" description="Basic and acidic residues" evidence="8">
    <location>
        <begin position="51"/>
        <end position="60"/>
    </location>
</feature>
<evidence type="ECO:0000256" key="5">
    <source>
        <dbReference type="ARBA" id="ARBA00022833"/>
    </source>
</evidence>
<feature type="compositionally biased region" description="Polar residues" evidence="8">
    <location>
        <begin position="196"/>
        <end position="220"/>
    </location>
</feature>
<dbReference type="InterPro" id="IPR013087">
    <property type="entry name" value="Znf_C2H2_type"/>
</dbReference>
<feature type="compositionally biased region" description="Polar residues" evidence="8">
    <location>
        <begin position="384"/>
        <end position="394"/>
    </location>
</feature>
<evidence type="ECO:0000256" key="4">
    <source>
        <dbReference type="ARBA" id="ARBA00022771"/>
    </source>
</evidence>
<dbReference type="PROSITE" id="PS00028">
    <property type="entry name" value="ZINC_FINGER_C2H2_1"/>
    <property type="match status" value="2"/>
</dbReference>
<feature type="compositionally biased region" description="Acidic residues" evidence="8">
    <location>
        <begin position="98"/>
        <end position="165"/>
    </location>
</feature>
<dbReference type="PANTHER" id="PTHR24376">
    <property type="entry name" value="ZINC FINGER PROTEIN"/>
    <property type="match status" value="1"/>
</dbReference>
<feature type="region of interest" description="Disordered" evidence="8">
    <location>
        <begin position="582"/>
        <end position="611"/>
    </location>
</feature>
<keyword evidence="11" id="KW-1185">Reference proteome</keyword>
<comment type="caution">
    <text evidence="10">The sequence shown here is derived from an EMBL/GenBank/DDBJ whole genome shotgun (WGS) entry which is preliminary data.</text>
</comment>
<feature type="compositionally biased region" description="Acidic residues" evidence="8">
    <location>
        <begin position="77"/>
        <end position="88"/>
    </location>
</feature>
<dbReference type="EMBL" id="CAXLJM020000012">
    <property type="protein sequence ID" value="CAL8077153.1"/>
    <property type="molecule type" value="Genomic_DNA"/>
</dbReference>
<dbReference type="PROSITE" id="PS50157">
    <property type="entry name" value="ZINC_FINGER_C2H2_2"/>
    <property type="match status" value="1"/>
</dbReference>
<feature type="compositionally biased region" description="Polar residues" evidence="8">
    <location>
        <begin position="179"/>
        <end position="189"/>
    </location>
</feature>
<comment type="subcellular location">
    <subcellularLocation>
        <location evidence="1">Nucleus</location>
    </subcellularLocation>
</comment>
<feature type="domain" description="C2H2-type" evidence="9">
    <location>
        <begin position="618"/>
        <end position="645"/>
    </location>
</feature>
<evidence type="ECO:0000313" key="10">
    <source>
        <dbReference type="EMBL" id="CAL8077153.1"/>
    </source>
</evidence>
<evidence type="ECO:0000256" key="2">
    <source>
        <dbReference type="ARBA" id="ARBA00022723"/>
    </source>
</evidence>
<evidence type="ECO:0000256" key="3">
    <source>
        <dbReference type="ARBA" id="ARBA00022737"/>
    </source>
</evidence>
<proteinExistence type="predicted"/>
<feature type="region of interest" description="Disordered" evidence="8">
    <location>
        <begin position="634"/>
        <end position="662"/>
    </location>
</feature>
<evidence type="ECO:0000259" key="9">
    <source>
        <dbReference type="PROSITE" id="PS50157"/>
    </source>
</evidence>
<dbReference type="PANTHER" id="PTHR24376:SF235">
    <property type="entry name" value="C2H2-TYPE DOMAIN-CONTAINING PROTEIN"/>
    <property type="match status" value="1"/>
</dbReference>
<evidence type="ECO:0000256" key="8">
    <source>
        <dbReference type="SAM" id="MobiDB-lite"/>
    </source>
</evidence>
<gene>
    <name evidence="10" type="ORF">ODALV1_LOCUS3715</name>
</gene>
<keyword evidence="2" id="KW-0479">Metal-binding</keyword>
<sequence length="662" mass="72934">MANSLIGTDLASPDFNIENGAGIQVKGLCTTEDEDDGYSIPHAGGIPVELKEKEVDSPVHEKKKFLTFPETVSSSIDTEESGEEEDVSECGVVNRDSDGDDANDADDETDTDDADDEDVADDSDSDDSDPDDSNSDNSNSEDSESDDSDSNESDSNDSGEDEESEKDSPPKDTERPSEVESTAPAQNEDFSAPVPQGSQHEIPNLSTLNANQDGPDSQRSLPKPPAENGRESPTILSEMSNFFENENFQWFPSLPNDFDSEMTMRMMDDEMISYFARSTDDVDQDSQMSSPAPASAEFITPPDGMALQPSSFAAISPPPAPHTHSTHVQGVAPSVVDELPPRPPSPPFILIITPLPISLRYSLVIPNNGTEPQISSPPPLPPSQTGFGPNNPTRPRTPAQCIRSDEDNLSSLAMASVKRGEKRKQSSQESSRPSVKRNNAITEPHSLSQNPTTPHRASKTDGYTSFREPGYEALFFKCVYCPAFYKRKSRIISHAELHLSPDKIRICPVKGCGWYVQARQIWRHWEEKHPDLTARRCGECQFLYVSKEEGVEHQKLHDSGEGVSCPKCGCLVRRETLESHEMECHPYPNQSQSQRKRPLKRDKDTPSTSARILKKHKHFCPTCPFSASRTSHLKRHLLVHKSREEDGGGTGGADEGDKLKLK</sequence>
<dbReference type="Proteomes" id="UP001642540">
    <property type="component" value="Unassembled WGS sequence"/>
</dbReference>
<reference evidence="10 11" key="1">
    <citation type="submission" date="2024-08" db="EMBL/GenBank/DDBJ databases">
        <authorList>
            <person name="Cucini C."/>
            <person name="Frati F."/>
        </authorList>
    </citation>
    <scope>NUCLEOTIDE SEQUENCE [LARGE SCALE GENOMIC DNA]</scope>
</reference>
<evidence type="ECO:0000313" key="11">
    <source>
        <dbReference type="Proteomes" id="UP001642540"/>
    </source>
</evidence>
<keyword evidence="5" id="KW-0862">Zinc</keyword>
<keyword evidence="4 7" id="KW-0863">Zinc-finger</keyword>
<keyword evidence="6" id="KW-0539">Nucleus</keyword>
<feature type="compositionally biased region" description="Polar residues" evidence="8">
    <location>
        <begin position="427"/>
        <end position="455"/>
    </location>
</feature>
<feature type="compositionally biased region" description="Basic and acidic residues" evidence="8">
    <location>
        <begin position="166"/>
        <end position="178"/>
    </location>
</feature>
<accession>A0ABP1PX73</accession>
<organism evidence="10 11">
    <name type="scientific">Orchesella dallaii</name>
    <dbReference type="NCBI Taxonomy" id="48710"/>
    <lineage>
        <taxon>Eukaryota</taxon>
        <taxon>Metazoa</taxon>
        <taxon>Ecdysozoa</taxon>
        <taxon>Arthropoda</taxon>
        <taxon>Hexapoda</taxon>
        <taxon>Collembola</taxon>
        <taxon>Entomobryomorpha</taxon>
        <taxon>Entomobryoidea</taxon>
        <taxon>Orchesellidae</taxon>
        <taxon>Orchesellinae</taxon>
        <taxon>Orchesella</taxon>
    </lineage>
</organism>
<feature type="region of interest" description="Disordered" evidence="8">
    <location>
        <begin position="370"/>
        <end position="463"/>
    </location>
</feature>